<dbReference type="OrthoDB" id="3145912at2759"/>
<dbReference type="Proteomes" id="UP000521943">
    <property type="component" value="Unassembled WGS sequence"/>
</dbReference>
<keyword evidence="2" id="KW-1185">Reference proteome</keyword>
<dbReference type="EMBL" id="JACGCI010000010">
    <property type="protein sequence ID" value="KAF6761231.1"/>
    <property type="molecule type" value="Genomic_DNA"/>
</dbReference>
<proteinExistence type="predicted"/>
<name>A0A8H6I990_9AGAR</name>
<evidence type="ECO:0000313" key="1">
    <source>
        <dbReference type="EMBL" id="KAF6761231.1"/>
    </source>
</evidence>
<organism evidence="1 2">
    <name type="scientific">Ephemerocybe angulata</name>
    <dbReference type="NCBI Taxonomy" id="980116"/>
    <lineage>
        <taxon>Eukaryota</taxon>
        <taxon>Fungi</taxon>
        <taxon>Dikarya</taxon>
        <taxon>Basidiomycota</taxon>
        <taxon>Agaricomycotina</taxon>
        <taxon>Agaricomycetes</taxon>
        <taxon>Agaricomycetidae</taxon>
        <taxon>Agaricales</taxon>
        <taxon>Agaricineae</taxon>
        <taxon>Psathyrellaceae</taxon>
        <taxon>Ephemerocybe</taxon>
    </lineage>
</organism>
<comment type="caution">
    <text evidence="1">The sequence shown here is derived from an EMBL/GenBank/DDBJ whole genome shotgun (WGS) entry which is preliminary data.</text>
</comment>
<evidence type="ECO:0000313" key="2">
    <source>
        <dbReference type="Proteomes" id="UP000521943"/>
    </source>
</evidence>
<sequence length="255" mass="29475">MDSDKKLARFSDVPEDIGRTIFETAAENGDGYRCALISRKVKLWVEPIFYRNVTVYGNGLFARTVRDEESTKPPDFFATHVKTLLFEHTSRREDVPIIVRKSRIADELRELVTTNLLTPTQLSVGGRLFPADQLHFSHPIFRNITHLDVMWKDSLDWENPFKQAEHILAFCPESLRVFILIGPGYGSGTGSDDSEVLDIDRAFFNDWDGEYEYAIPAPYHELLDEWADPSNVRCNLWTRAEDLIKRRRTKPKIIE</sequence>
<dbReference type="AlphaFoldDB" id="A0A8H6I990"/>
<reference evidence="1 2" key="1">
    <citation type="submission" date="2020-07" db="EMBL/GenBank/DDBJ databases">
        <title>Comparative genomics of pyrophilous fungi reveals a link between fire events and developmental genes.</title>
        <authorList>
            <consortium name="DOE Joint Genome Institute"/>
            <person name="Steindorff A.S."/>
            <person name="Carver A."/>
            <person name="Calhoun S."/>
            <person name="Stillman K."/>
            <person name="Liu H."/>
            <person name="Lipzen A."/>
            <person name="Pangilinan J."/>
            <person name="Labutti K."/>
            <person name="Bruns T.D."/>
            <person name="Grigoriev I.V."/>
        </authorList>
    </citation>
    <scope>NUCLEOTIDE SEQUENCE [LARGE SCALE GENOMIC DNA]</scope>
    <source>
        <strain evidence="1 2">CBS 144469</strain>
    </source>
</reference>
<accession>A0A8H6I990</accession>
<protein>
    <submittedName>
        <fullName evidence="1">Uncharacterized protein</fullName>
    </submittedName>
</protein>
<gene>
    <name evidence="1" type="ORF">DFP72DRAFT_880463</name>
</gene>